<dbReference type="Gramene" id="novel_model_3832_5bd9a17a">
    <property type="protein sequence ID" value="cds.novel_model_3832_5bd9a17a"/>
    <property type="gene ID" value="novel_gene_2049_5bd9a17a"/>
</dbReference>
<dbReference type="AlphaFoldDB" id="A0A803R142"/>
<dbReference type="EMBL" id="UZAU01000339">
    <property type="status" value="NOT_ANNOTATED_CDS"/>
    <property type="molecule type" value="Genomic_DNA"/>
</dbReference>
<dbReference type="EnsemblPlants" id="novel_model_3832_5bd9a17a">
    <property type="protein sequence ID" value="cds.novel_model_3832_5bd9a17a"/>
    <property type="gene ID" value="novel_gene_2049_5bd9a17a"/>
</dbReference>
<name>A0A803R142_CANSA</name>
<organism evidence="1 2">
    <name type="scientific">Cannabis sativa</name>
    <name type="common">Hemp</name>
    <name type="synonym">Marijuana</name>
    <dbReference type="NCBI Taxonomy" id="3483"/>
    <lineage>
        <taxon>Eukaryota</taxon>
        <taxon>Viridiplantae</taxon>
        <taxon>Streptophyta</taxon>
        <taxon>Embryophyta</taxon>
        <taxon>Tracheophyta</taxon>
        <taxon>Spermatophyta</taxon>
        <taxon>Magnoliopsida</taxon>
        <taxon>eudicotyledons</taxon>
        <taxon>Gunneridae</taxon>
        <taxon>Pentapetalae</taxon>
        <taxon>rosids</taxon>
        <taxon>fabids</taxon>
        <taxon>Rosales</taxon>
        <taxon>Cannabaceae</taxon>
        <taxon>Cannabis</taxon>
    </lineage>
</organism>
<accession>A0A803R142</accession>
<keyword evidence="2" id="KW-1185">Reference proteome</keyword>
<evidence type="ECO:0000313" key="1">
    <source>
        <dbReference type="EnsemblPlants" id="cds.novel_model_3832_5bd9a17a"/>
    </source>
</evidence>
<evidence type="ECO:0000313" key="2">
    <source>
        <dbReference type="Proteomes" id="UP000596661"/>
    </source>
</evidence>
<proteinExistence type="predicted"/>
<sequence>MEGPGGGFLAGDCERASSFSWKQVVLLIIYNKMARFSNYFGMNLPSKSPFCLLYYLCNFQNVFLYFPYDVMEVSSLILLHRFFNSEKTKDELKFQCLNRKHFIARIENI</sequence>
<reference evidence="1" key="2">
    <citation type="submission" date="2021-03" db="UniProtKB">
        <authorList>
            <consortium name="EnsemblPlants"/>
        </authorList>
    </citation>
    <scope>IDENTIFICATION</scope>
</reference>
<reference evidence="1" key="1">
    <citation type="submission" date="2018-11" db="EMBL/GenBank/DDBJ databases">
        <authorList>
            <person name="Grassa J C."/>
        </authorList>
    </citation>
    <scope>NUCLEOTIDE SEQUENCE [LARGE SCALE GENOMIC DNA]</scope>
</reference>
<protein>
    <submittedName>
        <fullName evidence="1">Uncharacterized protein</fullName>
    </submittedName>
</protein>
<dbReference type="Proteomes" id="UP000596661">
    <property type="component" value="Chromosome 3"/>
</dbReference>